<name>A0A248VKA9_9BURK</name>
<dbReference type="OrthoDB" id="9094939at2"/>
<reference evidence="1 2" key="1">
    <citation type="submission" date="2017-08" db="EMBL/GenBank/DDBJ databases">
        <title>Identification and genetic characteristics of simultaneous BTEX- and naphthalene-degrading Paraburkholderia sp. BN5 isolated from petroleum-contaminated soil.</title>
        <authorList>
            <person name="Lee Y."/>
            <person name="Jeon C.O."/>
        </authorList>
    </citation>
    <scope>NUCLEOTIDE SEQUENCE [LARGE SCALE GENOMIC DNA]</scope>
    <source>
        <strain evidence="1 2">BN5</strain>
    </source>
</reference>
<dbReference type="EMBL" id="CP022989">
    <property type="protein sequence ID" value="ASV99445.1"/>
    <property type="molecule type" value="Genomic_DNA"/>
</dbReference>
<evidence type="ECO:0000313" key="1">
    <source>
        <dbReference type="EMBL" id="ASV99445.1"/>
    </source>
</evidence>
<protein>
    <submittedName>
        <fullName evidence="1">Uncharacterized protein</fullName>
    </submittedName>
</protein>
<sequence length="130" mass="13849">MKLESTVAAISFALCTLNVYADDFNGSKKLVCATVEAHACDPGLACKRSLPAELGAPRFLTLDFKKKEVTGPAHTTPMLIVDKQSDQIVMEGTEMGYAWTLILDSTDGSMTLMLANSGDAIVLFGNCTPS</sequence>
<dbReference type="AlphaFoldDB" id="A0A248VKA9"/>
<keyword evidence="2" id="KW-1185">Reference proteome</keyword>
<proteinExistence type="predicted"/>
<gene>
    <name evidence="1" type="ORF">CJU94_15610</name>
</gene>
<evidence type="ECO:0000313" key="2">
    <source>
        <dbReference type="Proteomes" id="UP000215158"/>
    </source>
</evidence>
<dbReference type="KEGG" id="parb:CJU94_15610"/>
<dbReference type="RefSeq" id="WP_095419456.1">
    <property type="nucleotide sequence ID" value="NZ_CP022989.1"/>
</dbReference>
<dbReference type="Proteomes" id="UP000215158">
    <property type="component" value="Chromosome 1"/>
</dbReference>
<accession>A0A248VKA9</accession>
<organism evidence="1 2">
    <name type="scientific">Paraburkholderia aromaticivorans</name>
    <dbReference type="NCBI Taxonomy" id="2026199"/>
    <lineage>
        <taxon>Bacteria</taxon>
        <taxon>Pseudomonadati</taxon>
        <taxon>Pseudomonadota</taxon>
        <taxon>Betaproteobacteria</taxon>
        <taxon>Burkholderiales</taxon>
        <taxon>Burkholderiaceae</taxon>
        <taxon>Paraburkholderia</taxon>
    </lineage>
</organism>